<gene>
    <name evidence="2" type="ORF">ALC62_12192</name>
</gene>
<evidence type="ECO:0000313" key="3">
    <source>
        <dbReference type="Proteomes" id="UP000078542"/>
    </source>
</evidence>
<organism evidence="2 3">
    <name type="scientific">Cyphomyrmex costatus</name>
    <dbReference type="NCBI Taxonomy" id="456900"/>
    <lineage>
        <taxon>Eukaryota</taxon>
        <taxon>Metazoa</taxon>
        <taxon>Ecdysozoa</taxon>
        <taxon>Arthropoda</taxon>
        <taxon>Hexapoda</taxon>
        <taxon>Insecta</taxon>
        <taxon>Pterygota</taxon>
        <taxon>Neoptera</taxon>
        <taxon>Endopterygota</taxon>
        <taxon>Hymenoptera</taxon>
        <taxon>Apocrita</taxon>
        <taxon>Aculeata</taxon>
        <taxon>Formicoidea</taxon>
        <taxon>Formicidae</taxon>
        <taxon>Myrmicinae</taxon>
        <taxon>Cyphomyrmex</taxon>
    </lineage>
</organism>
<feature type="region of interest" description="Disordered" evidence="1">
    <location>
        <begin position="38"/>
        <end position="106"/>
    </location>
</feature>
<evidence type="ECO:0000313" key="2">
    <source>
        <dbReference type="EMBL" id="KYM97084.1"/>
    </source>
</evidence>
<protein>
    <submittedName>
        <fullName evidence="2">Uncharacterized protein</fullName>
    </submittedName>
</protein>
<dbReference type="EMBL" id="KQ978081">
    <property type="protein sequence ID" value="KYM97084.1"/>
    <property type="molecule type" value="Genomic_DNA"/>
</dbReference>
<feature type="compositionally biased region" description="Basic and acidic residues" evidence="1">
    <location>
        <begin position="69"/>
        <end position="84"/>
    </location>
</feature>
<name>A0A195C866_9HYME</name>
<evidence type="ECO:0000256" key="1">
    <source>
        <dbReference type="SAM" id="MobiDB-lite"/>
    </source>
</evidence>
<sequence>MREDWYRPRVQGHECEGYRTSLPPGRANLSDTVRRHSLFHARETEEEEEEELGGGGGGGGGGIVTFASRETRNEERDETDGAERKGHRPAPQTDWPHSPRYPKRALTVKREINPEILQQRGDLRIYAPPGEVSGMRHAPCNRQLVAMNYRRTTRGIALEDELSLKGSRDLDRKRHWREYLGQVKLVMENPRTMLLFFRKMAKLVLTLAKIASMRLRDGTLRSRAVHSLSYMYTSYVSIDKKKKERYKARIKYSVKPAKKR</sequence>
<dbReference type="AlphaFoldDB" id="A0A195C866"/>
<proteinExistence type="predicted"/>
<reference evidence="2 3" key="1">
    <citation type="submission" date="2016-03" db="EMBL/GenBank/DDBJ databases">
        <title>Cyphomyrmex costatus WGS genome.</title>
        <authorList>
            <person name="Nygaard S."/>
            <person name="Hu H."/>
            <person name="Boomsma J."/>
            <person name="Zhang G."/>
        </authorList>
    </citation>
    <scope>NUCLEOTIDE SEQUENCE [LARGE SCALE GENOMIC DNA]</scope>
    <source>
        <strain evidence="2">MS0001</strain>
        <tissue evidence="2">Whole body</tissue>
    </source>
</reference>
<accession>A0A195C866</accession>
<feature type="compositionally biased region" description="Gly residues" evidence="1">
    <location>
        <begin position="53"/>
        <end position="63"/>
    </location>
</feature>
<dbReference type="Proteomes" id="UP000078542">
    <property type="component" value="Unassembled WGS sequence"/>
</dbReference>
<keyword evidence="3" id="KW-1185">Reference proteome</keyword>